<evidence type="ECO:0000313" key="2">
    <source>
        <dbReference type="EMBL" id="EAQ47885.1"/>
    </source>
</evidence>
<dbReference type="Proteomes" id="UP000001601">
    <property type="component" value="Unassembled WGS sequence"/>
</dbReference>
<name>A3XRE1_LEEBM</name>
<dbReference type="EMBL" id="AANC01000012">
    <property type="protein sequence ID" value="EAQ47885.1"/>
    <property type="molecule type" value="Genomic_DNA"/>
</dbReference>
<protein>
    <submittedName>
        <fullName evidence="2">Riboflavin synthase subunit alpha</fullName>
        <ecNumber evidence="2">2.5.1.9</ecNumber>
    </submittedName>
</protein>
<keyword evidence="1" id="KW-0812">Transmembrane</keyword>
<reference evidence="2 3" key="1">
    <citation type="journal article" date="2007" name="Nature">
        <title>Light stimulates growth of proteorhodopsin-containing marine Flavobacteria.</title>
        <authorList>
            <person name="Gomez-Consarnau L."/>
            <person name="Gonzalez J.M."/>
            <person name="Coll-Llado M."/>
            <person name="Gourdon P."/>
            <person name="Pascher T."/>
            <person name="Neutze R."/>
            <person name="Pedros-Alio C."/>
            <person name="Pinhassi J."/>
        </authorList>
    </citation>
    <scope>NUCLEOTIDE SEQUENCE [LARGE SCALE GENOMIC DNA]</scope>
    <source>
        <strain evidence="2 3">MED217</strain>
    </source>
</reference>
<accession>A3XRE1</accession>
<comment type="caution">
    <text evidence="2">The sequence shown here is derived from an EMBL/GenBank/DDBJ whole genome shotgun (WGS) entry which is preliminary data.</text>
</comment>
<keyword evidence="2" id="KW-0808">Transferase</keyword>
<dbReference type="EC" id="2.5.1.9" evidence="2"/>
<keyword evidence="1" id="KW-1133">Transmembrane helix</keyword>
<feature type="transmembrane region" description="Helical" evidence="1">
    <location>
        <begin position="54"/>
        <end position="71"/>
    </location>
</feature>
<evidence type="ECO:0000256" key="1">
    <source>
        <dbReference type="SAM" id="Phobius"/>
    </source>
</evidence>
<dbReference type="GO" id="GO:0004746">
    <property type="term" value="F:riboflavin synthase activity"/>
    <property type="evidence" value="ECO:0007669"/>
    <property type="project" value="UniProtKB-EC"/>
</dbReference>
<gene>
    <name evidence="2" type="ORF">MED217_18606</name>
</gene>
<evidence type="ECO:0000313" key="3">
    <source>
        <dbReference type="Proteomes" id="UP000001601"/>
    </source>
</evidence>
<keyword evidence="3" id="KW-1185">Reference proteome</keyword>
<dbReference type="HOGENOM" id="CLU_2569584_0_0_10"/>
<keyword evidence="1" id="KW-0472">Membrane</keyword>
<proteinExistence type="predicted"/>
<dbReference type="AlphaFoldDB" id="A3XRE1"/>
<organism evidence="2 3">
    <name type="scientific">Leeuwenhoekiella blandensis (strain CECT 7118 / CCUG 51940 / KCTC 22103 / MED217)</name>
    <name type="common">Flavobacterium sp. (strain MED217)</name>
    <dbReference type="NCBI Taxonomy" id="398720"/>
    <lineage>
        <taxon>Bacteria</taxon>
        <taxon>Pseudomonadati</taxon>
        <taxon>Bacteroidota</taxon>
        <taxon>Flavobacteriia</taxon>
        <taxon>Flavobacteriales</taxon>
        <taxon>Flavobacteriaceae</taxon>
        <taxon>Leeuwenhoekiella</taxon>
    </lineage>
</organism>
<sequence>MRSKLYTYVVTLILFVGTAHIGYAQGGKEPPQPEVKSTPPLPPPVGLPTPIDDYIPYLLILGALAGASYFYKIERQKPTDS</sequence>